<accession>A0A1H3JCM4</accession>
<proteinExistence type="predicted"/>
<keyword evidence="2" id="KW-1185">Reference proteome</keyword>
<dbReference type="OrthoDB" id="9773461at2"/>
<dbReference type="STRING" id="1137993.SAMN05660209_02741"/>
<evidence type="ECO:0000313" key="2">
    <source>
        <dbReference type="Proteomes" id="UP000198921"/>
    </source>
</evidence>
<dbReference type="EMBL" id="FNOT01000006">
    <property type="protein sequence ID" value="SDY37319.1"/>
    <property type="molecule type" value="Genomic_DNA"/>
</dbReference>
<evidence type="ECO:0000313" key="1">
    <source>
        <dbReference type="EMBL" id="SDY37319.1"/>
    </source>
</evidence>
<name>A0A1H3JCM4_9ACTN</name>
<dbReference type="Proteomes" id="UP000198921">
    <property type="component" value="Unassembled WGS sequence"/>
</dbReference>
<reference evidence="2" key="1">
    <citation type="submission" date="2016-10" db="EMBL/GenBank/DDBJ databases">
        <authorList>
            <person name="Varghese N."/>
            <person name="Submissions S."/>
        </authorList>
    </citation>
    <scope>NUCLEOTIDE SEQUENCE [LARGE SCALE GENOMIC DNA]</scope>
    <source>
        <strain evidence="2">DSM 45422</strain>
    </source>
</reference>
<sequence>MRAQITAPVRHLLDALSGAGPRVDDPVAAAADAAAAGCAVALEHTPTADDPAELRDLVARVAAAGLAGHCALTVPVHRLGDAAAGVARAAADAGLDVALDGAPAAVDALAAETGPVTVLVRAAGPGAEERCRALVGGRVRLTESGRRGAVADLAFVRCLNVLMSGAGRPGVGTADPRLVAIAGERAAWNDRAPDSWEYVMPWQVRSEQQRRLVAGGYRVRVVLRSGPASAAPRRPAGRS</sequence>
<protein>
    <submittedName>
        <fullName evidence="1">Proline dehydrogenase</fullName>
    </submittedName>
</protein>
<dbReference type="RefSeq" id="WP_091156983.1">
    <property type="nucleotide sequence ID" value="NZ_FNOT01000006.1"/>
</dbReference>
<organism evidence="1 2">
    <name type="scientific">Geodermatophilus africanus</name>
    <dbReference type="NCBI Taxonomy" id="1137993"/>
    <lineage>
        <taxon>Bacteria</taxon>
        <taxon>Bacillati</taxon>
        <taxon>Actinomycetota</taxon>
        <taxon>Actinomycetes</taxon>
        <taxon>Geodermatophilales</taxon>
        <taxon>Geodermatophilaceae</taxon>
        <taxon>Geodermatophilus</taxon>
    </lineage>
</organism>
<dbReference type="AlphaFoldDB" id="A0A1H3JCM4"/>
<gene>
    <name evidence="1" type="ORF">SAMN05660209_02741</name>
</gene>